<evidence type="ECO:0000256" key="1">
    <source>
        <dbReference type="ARBA" id="ARBA00004606"/>
    </source>
</evidence>
<dbReference type="Gene3D" id="3.90.550.50">
    <property type="match status" value="1"/>
</dbReference>
<keyword evidence="10" id="KW-1185">Reference proteome</keyword>
<comment type="subcellular location">
    <subcellularLocation>
        <location evidence="1">Membrane</location>
        <topology evidence="1">Single-pass type II membrane protein</topology>
    </subcellularLocation>
</comment>
<evidence type="ECO:0000256" key="2">
    <source>
        <dbReference type="ARBA" id="ARBA00022676"/>
    </source>
</evidence>
<evidence type="ECO:0000256" key="4">
    <source>
        <dbReference type="ARBA" id="ARBA00022692"/>
    </source>
</evidence>
<dbReference type="GO" id="GO:0016757">
    <property type="term" value="F:glycosyltransferase activity"/>
    <property type="evidence" value="ECO:0007669"/>
    <property type="project" value="UniProtKB-KW"/>
</dbReference>
<keyword evidence="7" id="KW-0472">Membrane</keyword>
<reference evidence="9" key="1">
    <citation type="submission" date="2020-06" db="EMBL/GenBank/DDBJ databases">
        <title>Draft genome of Bugula neritina, a colonial animal packing powerful symbionts and potential medicines.</title>
        <authorList>
            <person name="Rayko M."/>
        </authorList>
    </citation>
    <scope>NUCLEOTIDE SEQUENCE [LARGE SCALE GENOMIC DNA]</scope>
    <source>
        <strain evidence="9">Kwan_BN1</strain>
    </source>
</reference>
<keyword evidence="3" id="KW-0808">Transferase</keyword>
<evidence type="ECO:0000259" key="8">
    <source>
        <dbReference type="Pfam" id="PF02434"/>
    </source>
</evidence>
<evidence type="ECO:0000256" key="3">
    <source>
        <dbReference type="ARBA" id="ARBA00022679"/>
    </source>
</evidence>
<protein>
    <recommendedName>
        <fullName evidence="8">Fringe-like glycosyltransferase domain-containing protein</fullName>
    </recommendedName>
</protein>
<sequence length="125" mass="14328">MYCKDVKKYTIALCSLSVTSLLVVYHSDSKTCRSDSIEQSYSNAVKVLNSVKYSNTQLQSTPKDSSLYIEKVFIALNTTRKFHSQRVQLLLDTWITQAKQSFGSKIYLVQYIFSHLSPLCPVLFR</sequence>
<evidence type="ECO:0000313" key="9">
    <source>
        <dbReference type="EMBL" id="KAF6023770.1"/>
    </source>
</evidence>
<keyword evidence="5" id="KW-0735">Signal-anchor</keyword>
<evidence type="ECO:0000256" key="5">
    <source>
        <dbReference type="ARBA" id="ARBA00022968"/>
    </source>
</evidence>
<dbReference type="Pfam" id="PF02434">
    <property type="entry name" value="Fringe"/>
    <property type="match status" value="1"/>
</dbReference>
<dbReference type="GO" id="GO:0016020">
    <property type="term" value="C:membrane"/>
    <property type="evidence" value="ECO:0007669"/>
    <property type="project" value="UniProtKB-SubCell"/>
</dbReference>
<dbReference type="EMBL" id="VXIV02002667">
    <property type="protein sequence ID" value="KAF6023770.1"/>
    <property type="molecule type" value="Genomic_DNA"/>
</dbReference>
<keyword evidence="4" id="KW-0812">Transmembrane</keyword>
<keyword evidence="6" id="KW-1133">Transmembrane helix</keyword>
<evidence type="ECO:0000256" key="6">
    <source>
        <dbReference type="ARBA" id="ARBA00022989"/>
    </source>
</evidence>
<keyword evidence="2" id="KW-0328">Glycosyltransferase</keyword>
<evidence type="ECO:0000256" key="7">
    <source>
        <dbReference type="ARBA" id="ARBA00023136"/>
    </source>
</evidence>
<dbReference type="AlphaFoldDB" id="A0A7J7JBY7"/>
<gene>
    <name evidence="9" type="ORF">EB796_017944</name>
</gene>
<name>A0A7J7JBY7_BUGNE</name>
<dbReference type="InterPro" id="IPR003378">
    <property type="entry name" value="Fringe-like_glycosylTrfase"/>
</dbReference>
<evidence type="ECO:0000313" key="10">
    <source>
        <dbReference type="Proteomes" id="UP000593567"/>
    </source>
</evidence>
<dbReference type="OrthoDB" id="8959630at2759"/>
<comment type="caution">
    <text evidence="9">The sequence shown here is derived from an EMBL/GenBank/DDBJ whole genome shotgun (WGS) entry which is preliminary data.</text>
</comment>
<dbReference type="Proteomes" id="UP000593567">
    <property type="component" value="Unassembled WGS sequence"/>
</dbReference>
<accession>A0A7J7JBY7</accession>
<organism evidence="9 10">
    <name type="scientific">Bugula neritina</name>
    <name type="common">Brown bryozoan</name>
    <name type="synonym">Sertularia neritina</name>
    <dbReference type="NCBI Taxonomy" id="10212"/>
    <lineage>
        <taxon>Eukaryota</taxon>
        <taxon>Metazoa</taxon>
        <taxon>Spiralia</taxon>
        <taxon>Lophotrochozoa</taxon>
        <taxon>Bryozoa</taxon>
        <taxon>Gymnolaemata</taxon>
        <taxon>Cheilostomatida</taxon>
        <taxon>Flustrina</taxon>
        <taxon>Buguloidea</taxon>
        <taxon>Bugulidae</taxon>
        <taxon>Bugula</taxon>
    </lineage>
</organism>
<proteinExistence type="predicted"/>
<feature type="domain" description="Fringe-like glycosyltransferase" evidence="8">
    <location>
        <begin position="68"/>
        <end position="101"/>
    </location>
</feature>